<gene>
    <name evidence="5" type="ORF">GCM10009539_25170</name>
</gene>
<dbReference type="PANTHER" id="PTHR33164:SF43">
    <property type="entry name" value="HTH-TYPE TRANSCRIPTIONAL REPRESSOR YETL"/>
    <property type="match status" value="1"/>
</dbReference>
<organism evidence="5 6">
    <name type="scientific">Cryptosporangium japonicum</name>
    <dbReference type="NCBI Taxonomy" id="80872"/>
    <lineage>
        <taxon>Bacteria</taxon>
        <taxon>Bacillati</taxon>
        <taxon>Actinomycetota</taxon>
        <taxon>Actinomycetes</taxon>
        <taxon>Cryptosporangiales</taxon>
        <taxon>Cryptosporangiaceae</taxon>
        <taxon>Cryptosporangium</taxon>
    </lineage>
</organism>
<feature type="domain" description="HTH marR-type" evidence="4">
    <location>
        <begin position="1"/>
        <end position="143"/>
    </location>
</feature>
<evidence type="ECO:0000256" key="3">
    <source>
        <dbReference type="ARBA" id="ARBA00023163"/>
    </source>
</evidence>
<dbReference type="InterPro" id="IPR036390">
    <property type="entry name" value="WH_DNA-bd_sf"/>
</dbReference>
<dbReference type="Proteomes" id="UP001500967">
    <property type="component" value="Unassembled WGS sequence"/>
</dbReference>
<accession>A0ABP3DPS1</accession>
<dbReference type="InterPro" id="IPR039422">
    <property type="entry name" value="MarR/SlyA-like"/>
</dbReference>
<evidence type="ECO:0000313" key="5">
    <source>
        <dbReference type="EMBL" id="GAA0238816.1"/>
    </source>
</evidence>
<dbReference type="PROSITE" id="PS01117">
    <property type="entry name" value="HTH_MARR_1"/>
    <property type="match status" value="1"/>
</dbReference>
<evidence type="ECO:0000256" key="2">
    <source>
        <dbReference type="ARBA" id="ARBA00023125"/>
    </source>
</evidence>
<keyword evidence="3" id="KW-0804">Transcription</keyword>
<dbReference type="InterPro" id="IPR036388">
    <property type="entry name" value="WH-like_DNA-bd_sf"/>
</dbReference>
<sequence>MALTDRKRVHETAVRFEELFQAVYLTFHRRDEKRSELSGASRAVLNHLARTGPLTVGEAALHLDRAQSVVSDIVSQLERNGLLQRERDPADRRRTLVWLTPRGHDRLARDREVLDTTRLATALDAMPADAREALLTGMHALLTSKEKS</sequence>
<keyword evidence="2" id="KW-0238">DNA-binding</keyword>
<dbReference type="Pfam" id="PF12802">
    <property type="entry name" value="MarR_2"/>
    <property type="match status" value="1"/>
</dbReference>
<comment type="caution">
    <text evidence="5">The sequence shown here is derived from an EMBL/GenBank/DDBJ whole genome shotgun (WGS) entry which is preliminary data.</text>
</comment>
<evidence type="ECO:0000313" key="6">
    <source>
        <dbReference type="Proteomes" id="UP001500967"/>
    </source>
</evidence>
<dbReference type="EMBL" id="BAAAGX010000009">
    <property type="protein sequence ID" value="GAA0238816.1"/>
    <property type="molecule type" value="Genomic_DNA"/>
</dbReference>
<dbReference type="PROSITE" id="PS50995">
    <property type="entry name" value="HTH_MARR_2"/>
    <property type="match status" value="1"/>
</dbReference>
<keyword evidence="1" id="KW-0805">Transcription regulation</keyword>
<proteinExistence type="predicted"/>
<evidence type="ECO:0000259" key="4">
    <source>
        <dbReference type="PROSITE" id="PS50995"/>
    </source>
</evidence>
<dbReference type="SUPFAM" id="SSF46785">
    <property type="entry name" value="Winged helix' DNA-binding domain"/>
    <property type="match status" value="1"/>
</dbReference>
<dbReference type="InterPro" id="IPR023187">
    <property type="entry name" value="Tscrpt_reg_MarR-type_CS"/>
</dbReference>
<dbReference type="InterPro" id="IPR000835">
    <property type="entry name" value="HTH_MarR-typ"/>
</dbReference>
<reference evidence="6" key="1">
    <citation type="journal article" date="2019" name="Int. J. Syst. Evol. Microbiol.">
        <title>The Global Catalogue of Microorganisms (GCM) 10K type strain sequencing project: providing services to taxonomists for standard genome sequencing and annotation.</title>
        <authorList>
            <consortium name="The Broad Institute Genomics Platform"/>
            <consortium name="The Broad Institute Genome Sequencing Center for Infectious Disease"/>
            <person name="Wu L."/>
            <person name="Ma J."/>
        </authorList>
    </citation>
    <scope>NUCLEOTIDE SEQUENCE [LARGE SCALE GENOMIC DNA]</scope>
    <source>
        <strain evidence="6">JCM 10425</strain>
    </source>
</reference>
<dbReference type="SMART" id="SM00347">
    <property type="entry name" value="HTH_MARR"/>
    <property type="match status" value="1"/>
</dbReference>
<dbReference type="Gene3D" id="1.10.10.10">
    <property type="entry name" value="Winged helix-like DNA-binding domain superfamily/Winged helix DNA-binding domain"/>
    <property type="match status" value="1"/>
</dbReference>
<evidence type="ECO:0000256" key="1">
    <source>
        <dbReference type="ARBA" id="ARBA00023015"/>
    </source>
</evidence>
<keyword evidence="6" id="KW-1185">Reference proteome</keyword>
<name>A0ABP3DPS1_9ACTN</name>
<dbReference type="PANTHER" id="PTHR33164">
    <property type="entry name" value="TRANSCRIPTIONAL REGULATOR, MARR FAMILY"/>
    <property type="match status" value="1"/>
</dbReference>
<protein>
    <recommendedName>
        <fullName evidence="4">HTH marR-type domain-containing protein</fullName>
    </recommendedName>
</protein>